<reference evidence="3" key="1">
    <citation type="submission" date="2020-01" db="EMBL/GenBank/DDBJ databases">
        <authorList>
            <person name="Mishra B."/>
        </authorList>
    </citation>
    <scope>NUCLEOTIDE SEQUENCE [LARGE SCALE GENOMIC DNA]</scope>
</reference>
<comment type="caution">
    <text evidence="3">The sequence shown here is derived from an EMBL/GenBank/DDBJ whole genome shotgun (WGS) entry which is preliminary data.</text>
</comment>
<evidence type="ECO:0000256" key="1">
    <source>
        <dbReference type="SAM" id="MobiDB-lite"/>
    </source>
</evidence>
<organism evidence="3 4">
    <name type="scientific">Microthlaspi erraticum</name>
    <dbReference type="NCBI Taxonomy" id="1685480"/>
    <lineage>
        <taxon>Eukaryota</taxon>
        <taxon>Viridiplantae</taxon>
        <taxon>Streptophyta</taxon>
        <taxon>Embryophyta</taxon>
        <taxon>Tracheophyta</taxon>
        <taxon>Spermatophyta</taxon>
        <taxon>Magnoliopsida</taxon>
        <taxon>eudicotyledons</taxon>
        <taxon>Gunneridae</taxon>
        <taxon>Pentapetalae</taxon>
        <taxon>rosids</taxon>
        <taxon>malvids</taxon>
        <taxon>Brassicales</taxon>
        <taxon>Brassicaceae</taxon>
        <taxon>Coluteocarpeae</taxon>
        <taxon>Microthlaspi</taxon>
    </lineage>
</organism>
<sequence>MSLASPRVTRTVLPRKVSSIAFAIGGLASFVIFVSLLLFTHPIGSSVTWYLYGTDTTQPVGFHHNSSDFDTSDPNPSPDSTSSDSPPLTRQGSDDNKVFPEDPNHVTLGRNSGEPREQKDAEVVFQEALPKFDVVVVSSGQWFVKQYVYILNDEIVGGQLWWPDKTKPARINNVEAFGISVEIKAIAKHQNYTGLTILNIQSLKVYK</sequence>
<dbReference type="Proteomes" id="UP000467841">
    <property type="component" value="Unassembled WGS sequence"/>
</dbReference>
<evidence type="ECO:0000313" key="3">
    <source>
        <dbReference type="EMBL" id="CAA7021018.1"/>
    </source>
</evidence>
<evidence type="ECO:0000313" key="4">
    <source>
        <dbReference type="Proteomes" id="UP000467841"/>
    </source>
</evidence>
<feature type="compositionally biased region" description="Low complexity" evidence="1">
    <location>
        <begin position="68"/>
        <end position="87"/>
    </location>
</feature>
<keyword evidence="2" id="KW-1133">Transmembrane helix</keyword>
<dbReference type="EMBL" id="CACVBM020000577">
    <property type="protein sequence ID" value="CAA7021018.1"/>
    <property type="molecule type" value="Genomic_DNA"/>
</dbReference>
<dbReference type="OrthoDB" id="630188at2759"/>
<proteinExistence type="predicted"/>
<feature type="transmembrane region" description="Helical" evidence="2">
    <location>
        <begin position="20"/>
        <end position="39"/>
    </location>
</feature>
<name>A0A6D2HZ32_9BRAS</name>
<dbReference type="AlphaFoldDB" id="A0A6D2HZ32"/>
<feature type="region of interest" description="Disordered" evidence="1">
    <location>
        <begin position="62"/>
        <end position="119"/>
    </location>
</feature>
<evidence type="ECO:0000256" key="2">
    <source>
        <dbReference type="SAM" id="Phobius"/>
    </source>
</evidence>
<gene>
    <name evidence="3" type="ORF">MERR_LOCUS8253</name>
</gene>
<accession>A0A6D2HZ32</accession>
<keyword evidence="4" id="KW-1185">Reference proteome</keyword>
<keyword evidence="2" id="KW-0472">Membrane</keyword>
<protein>
    <submittedName>
        <fullName evidence="3">Uncharacterized protein</fullName>
    </submittedName>
</protein>
<keyword evidence="2" id="KW-0812">Transmembrane</keyword>
<feature type="compositionally biased region" description="Basic and acidic residues" evidence="1">
    <location>
        <begin position="92"/>
        <end position="104"/>
    </location>
</feature>